<proteinExistence type="predicted"/>
<keyword evidence="2" id="KW-1185">Reference proteome</keyword>
<evidence type="ECO:0000313" key="1">
    <source>
        <dbReference type="EMBL" id="BCS97568.1"/>
    </source>
</evidence>
<organism evidence="1 2">
    <name type="scientific">Desulfoluna limicola</name>
    <dbReference type="NCBI Taxonomy" id="2810562"/>
    <lineage>
        <taxon>Bacteria</taxon>
        <taxon>Pseudomonadati</taxon>
        <taxon>Thermodesulfobacteriota</taxon>
        <taxon>Desulfobacteria</taxon>
        <taxon>Desulfobacterales</taxon>
        <taxon>Desulfolunaceae</taxon>
        <taxon>Desulfoluna</taxon>
    </lineage>
</organism>
<protein>
    <submittedName>
        <fullName evidence="1">Uncharacterized protein</fullName>
    </submittedName>
</protein>
<dbReference type="EMBL" id="AP024488">
    <property type="protein sequence ID" value="BCS97568.1"/>
    <property type="molecule type" value="Genomic_DNA"/>
</dbReference>
<dbReference type="Pfam" id="PF20116">
    <property type="entry name" value="DUF6506"/>
    <property type="match status" value="1"/>
</dbReference>
<dbReference type="InterPro" id="IPR045441">
    <property type="entry name" value="DUF6506"/>
</dbReference>
<name>A0ABM7PJ26_9BACT</name>
<gene>
    <name evidence="1" type="ORF">DSLASN_32000</name>
</gene>
<dbReference type="RefSeq" id="WP_236888980.1">
    <property type="nucleotide sequence ID" value="NZ_AP024488.1"/>
</dbReference>
<evidence type="ECO:0000313" key="2">
    <source>
        <dbReference type="Proteomes" id="UP001320148"/>
    </source>
</evidence>
<dbReference type="Proteomes" id="UP001320148">
    <property type="component" value="Chromosome"/>
</dbReference>
<reference evidence="1 2" key="1">
    <citation type="submission" date="2021-02" db="EMBL/GenBank/DDBJ databases">
        <title>Complete genome of Desulfoluna sp. strain ASN36.</title>
        <authorList>
            <person name="Takahashi A."/>
            <person name="Kojima H."/>
            <person name="Fukui M."/>
        </authorList>
    </citation>
    <scope>NUCLEOTIDE SEQUENCE [LARGE SCALE GENOMIC DNA]</scope>
    <source>
        <strain evidence="1 2">ASN36</strain>
    </source>
</reference>
<accession>A0ABM7PJ26</accession>
<sequence>MHLTNYAFMVIGPGLTPEANTIKTSSPLFKATVVGVETVDQACDAAKELVNNGVQMIELCGGFDGQAVQRVIDAIDGQVPVGAAAYSEAEQAKVDDFFAK</sequence>